<dbReference type="OrthoDB" id="10020333at2759"/>
<feature type="region of interest" description="Disordered" evidence="7">
    <location>
        <begin position="488"/>
        <end position="530"/>
    </location>
</feature>
<dbReference type="GO" id="GO:0005524">
    <property type="term" value="F:ATP binding"/>
    <property type="evidence" value="ECO:0007669"/>
    <property type="project" value="UniProtKB-KW"/>
</dbReference>
<dbReference type="Pfam" id="PF00069">
    <property type="entry name" value="Pkinase"/>
    <property type="match status" value="2"/>
</dbReference>
<dbReference type="GO" id="GO:0044773">
    <property type="term" value="P:mitotic DNA damage checkpoint signaling"/>
    <property type="evidence" value="ECO:0007669"/>
    <property type="project" value="TreeGrafter"/>
</dbReference>
<evidence type="ECO:0000256" key="4">
    <source>
        <dbReference type="ARBA" id="ARBA00022741"/>
    </source>
</evidence>
<keyword evidence="10" id="KW-1185">Reference proteome</keyword>
<sequence length="530" mass="58927">MGSQIRSIEYVRSIPELSSSFEILERKGQGTFASVFTVKSKQDPSSEILAMKMIIPTVELRRVENEIRALRQLKGKHGVVKMLSAMRVRDHIFILMPFVDYIAFSNYYLSLNEKEIRRYLLHLLRALEHVHRFGIIHRDVKPTNFLLDRHSRRYTLVDFGLAHSQTHGDLDANWNPSNDNQSTASPAFFNREPKNASKRPRLRLAGEVSPAFYRSLFPILQDFGPAKVARMYEGFGTPVLFNTGAGVNEKSIIKPATYPRFNASSGPGGSIPGSSLILPTTASSTSIIATASSVEVQCCCRHRLTVCRGCRALQKAPAARRGGTLGFRPPEVMLRCTDQTTAIDLWAVGVIFLSFLTGRYPFVKVNDDLEVLHVFTYLLGYERMQRGAYSVGRRLLVDPKPPPLGDTETPLSFLKKRLIGIRKLERRLVAPPPPLATPTGNQEATSPIPATTSSPLIALPNTHRFPSPAYDLVARLLEPSPHRRITATEALQHPFIRGGSSGRFSQSKEPSVPSSTATLPVFSLPHPRAL</sequence>
<accession>A0A183TEA3</accession>
<dbReference type="PROSITE" id="PS50011">
    <property type="entry name" value="PROTEIN_KINASE_DOM"/>
    <property type="match status" value="1"/>
</dbReference>
<dbReference type="WBParaSite" id="SSLN_0001536001-mRNA-1">
    <property type="protein sequence ID" value="SSLN_0001536001-mRNA-1"/>
    <property type="gene ID" value="SSLN_0001536001"/>
</dbReference>
<dbReference type="EMBL" id="UYSU01039322">
    <property type="protein sequence ID" value="VDM01187.1"/>
    <property type="molecule type" value="Genomic_DNA"/>
</dbReference>
<name>A0A183TEA3_SCHSO</name>
<reference evidence="9 10" key="2">
    <citation type="submission" date="2018-11" db="EMBL/GenBank/DDBJ databases">
        <authorList>
            <consortium name="Pathogen Informatics"/>
        </authorList>
    </citation>
    <scope>NUCLEOTIDE SEQUENCE [LARGE SCALE GENOMIC DNA]</scope>
    <source>
        <strain evidence="9 10">NST_G2</strain>
    </source>
</reference>
<feature type="compositionally biased region" description="Polar residues" evidence="7">
    <location>
        <begin position="502"/>
        <end position="518"/>
    </location>
</feature>
<evidence type="ECO:0000313" key="10">
    <source>
        <dbReference type="Proteomes" id="UP000275846"/>
    </source>
</evidence>
<evidence type="ECO:0000256" key="7">
    <source>
        <dbReference type="SAM" id="MobiDB-lite"/>
    </source>
</evidence>
<dbReference type="SUPFAM" id="SSF56112">
    <property type="entry name" value="Protein kinase-like (PK-like)"/>
    <property type="match status" value="1"/>
</dbReference>
<dbReference type="Gene3D" id="3.30.200.20">
    <property type="entry name" value="Phosphorylase Kinase, domain 1"/>
    <property type="match status" value="1"/>
</dbReference>
<dbReference type="AlphaFoldDB" id="A0A183TEA3"/>
<evidence type="ECO:0000313" key="11">
    <source>
        <dbReference type="WBParaSite" id="SSLN_0001536001-mRNA-1"/>
    </source>
</evidence>
<dbReference type="InterPro" id="IPR011009">
    <property type="entry name" value="Kinase-like_dom_sf"/>
</dbReference>
<evidence type="ECO:0000313" key="9">
    <source>
        <dbReference type="EMBL" id="VDM01187.1"/>
    </source>
</evidence>
<keyword evidence="6" id="KW-0067">ATP-binding</keyword>
<dbReference type="InterPro" id="IPR008271">
    <property type="entry name" value="Ser/Thr_kinase_AS"/>
</dbReference>
<evidence type="ECO:0000259" key="8">
    <source>
        <dbReference type="PROSITE" id="PS50011"/>
    </source>
</evidence>
<keyword evidence="4" id="KW-0547">Nucleotide-binding</keyword>
<dbReference type="EC" id="2.7.11.1" evidence="1"/>
<evidence type="ECO:0000256" key="1">
    <source>
        <dbReference type="ARBA" id="ARBA00012513"/>
    </source>
</evidence>
<protein>
    <recommendedName>
        <fullName evidence="1">non-specific serine/threonine protein kinase</fullName>
        <ecNumber evidence="1">2.7.11.1</ecNumber>
    </recommendedName>
</protein>
<keyword evidence="3" id="KW-0808">Transferase</keyword>
<feature type="region of interest" description="Disordered" evidence="7">
    <location>
        <begin position="430"/>
        <end position="457"/>
    </location>
</feature>
<proteinExistence type="predicted"/>
<evidence type="ECO:0000256" key="3">
    <source>
        <dbReference type="ARBA" id="ARBA00022679"/>
    </source>
</evidence>
<dbReference type="GO" id="GO:0004674">
    <property type="term" value="F:protein serine/threonine kinase activity"/>
    <property type="evidence" value="ECO:0007669"/>
    <property type="project" value="UniProtKB-KW"/>
</dbReference>
<dbReference type="GO" id="GO:0005634">
    <property type="term" value="C:nucleus"/>
    <property type="evidence" value="ECO:0007669"/>
    <property type="project" value="TreeGrafter"/>
</dbReference>
<organism evidence="11">
    <name type="scientific">Schistocephalus solidus</name>
    <name type="common">Tapeworm</name>
    <dbReference type="NCBI Taxonomy" id="70667"/>
    <lineage>
        <taxon>Eukaryota</taxon>
        <taxon>Metazoa</taxon>
        <taxon>Spiralia</taxon>
        <taxon>Lophotrochozoa</taxon>
        <taxon>Platyhelminthes</taxon>
        <taxon>Cestoda</taxon>
        <taxon>Eucestoda</taxon>
        <taxon>Diphyllobothriidea</taxon>
        <taxon>Diphyllobothriidae</taxon>
        <taxon>Schistocephalus</taxon>
    </lineage>
</organism>
<dbReference type="Proteomes" id="UP000275846">
    <property type="component" value="Unassembled WGS sequence"/>
</dbReference>
<dbReference type="Gene3D" id="1.10.510.10">
    <property type="entry name" value="Transferase(Phosphotransferase) domain 1"/>
    <property type="match status" value="2"/>
</dbReference>
<evidence type="ECO:0000256" key="6">
    <source>
        <dbReference type="ARBA" id="ARBA00022840"/>
    </source>
</evidence>
<dbReference type="InterPro" id="IPR000719">
    <property type="entry name" value="Prot_kinase_dom"/>
</dbReference>
<dbReference type="STRING" id="70667.A0A183TEA3"/>
<gene>
    <name evidence="9" type="ORF">SSLN_LOCUS14801</name>
</gene>
<evidence type="ECO:0000256" key="5">
    <source>
        <dbReference type="ARBA" id="ARBA00022777"/>
    </source>
</evidence>
<dbReference type="SMART" id="SM00220">
    <property type="entry name" value="S_TKc"/>
    <property type="match status" value="1"/>
</dbReference>
<dbReference type="PANTHER" id="PTHR44167">
    <property type="entry name" value="OVARIAN-SPECIFIC SERINE/THREONINE-PROTEIN KINASE LOK-RELATED"/>
    <property type="match status" value="1"/>
</dbReference>
<dbReference type="PANTHER" id="PTHR44167:SF23">
    <property type="entry name" value="CDC7 KINASE, ISOFORM A-RELATED"/>
    <property type="match status" value="1"/>
</dbReference>
<evidence type="ECO:0000256" key="2">
    <source>
        <dbReference type="ARBA" id="ARBA00022527"/>
    </source>
</evidence>
<reference evidence="11" key="1">
    <citation type="submission" date="2016-06" db="UniProtKB">
        <authorList>
            <consortium name="WormBaseParasite"/>
        </authorList>
    </citation>
    <scope>IDENTIFICATION</scope>
</reference>
<feature type="region of interest" description="Disordered" evidence="7">
    <location>
        <begin position="170"/>
        <end position="200"/>
    </location>
</feature>
<feature type="domain" description="Protein kinase" evidence="8">
    <location>
        <begin position="21"/>
        <end position="496"/>
    </location>
</feature>
<keyword evidence="2" id="KW-0723">Serine/threonine-protein kinase</keyword>
<dbReference type="PROSITE" id="PS00108">
    <property type="entry name" value="PROTEIN_KINASE_ST"/>
    <property type="match status" value="1"/>
</dbReference>
<keyword evidence="5" id="KW-0418">Kinase</keyword>
<feature type="compositionally biased region" description="Polar residues" evidence="7">
    <location>
        <begin position="440"/>
        <end position="455"/>
    </location>
</feature>
<feature type="compositionally biased region" description="Polar residues" evidence="7">
    <location>
        <begin position="174"/>
        <end position="185"/>
    </location>
</feature>